<dbReference type="CDD" id="cd04481">
    <property type="entry name" value="RPA1_DBD_B_like"/>
    <property type="match status" value="1"/>
</dbReference>
<evidence type="ECO:0000256" key="2">
    <source>
        <dbReference type="ARBA" id="ARBA00022723"/>
    </source>
</evidence>
<evidence type="ECO:0000256" key="1">
    <source>
        <dbReference type="ARBA" id="ARBA00005690"/>
    </source>
</evidence>
<dbReference type="CDD" id="cd04476">
    <property type="entry name" value="RPA1_DBD_C"/>
    <property type="match status" value="1"/>
</dbReference>
<evidence type="ECO:0000256" key="3">
    <source>
        <dbReference type="ARBA" id="ARBA00022771"/>
    </source>
</evidence>
<dbReference type="GO" id="GO:0003677">
    <property type="term" value="F:DNA binding"/>
    <property type="evidence" value="ECO:0007669"/>
    <property type="project" value="UniProtKB-KW"/>
</dbReference>
<feature type="domain" description="Replication protein A 70 kDa DNA-binding subunit B/D first OB fold" evidence="7">
    <location>
        <begin position="9"/>
        <end position="115"/>
    </location>
</feature>
<feature type="compositionally biased region" description="Acidic residues" evidence="6">
    <location>
        <begin position="481"/>
        <end position="492"/>
    </location>
</feature>
<organism evidence="9 10">
    <name type="scientific">Castilleja foliolosa</name>
    <dbReference type="NCBI Taxonomy" id="1961234"/>
    <lineage>
        <taxon>Eukaryota</taxon>
        <taxon>Viridiplantae</taxon>
        <taxon>Streptophyta</taxon>
        <taxon>Embryophyta</taxon>
        <taxon>Tracheophyta</taxon>
        <taxon>Spermatophyta</taxon>
        <taxon>Magnoliopsida</taxon>
        <taxon>eudicotyledons</taxon>
        <taxon>Gunneridae</taxon>
        <taxon>Pentapetalae</taxon>
        <taxon>asterids</taxon>
        <taxon>lamiids</taxon>
        <taxon>Lamiales</taxon>
        <taxon>Orobanchaceae</taxon>
        <taxon>Pedicularideae</taxon>
        <taxon>Castillejinae</taxon>
        <taxon>Castilleja</taxon>
    </lineage>
</organism>
<feature type="compositionally biased region" description="Basic residues" evidence="6">
    <location>
        <begin position="516"/>
        <end position="527"/>
    </location>
</feature>
<dbReference type="InterPro" id="IPR012340">
    <property type="entry name" value="NA-bd_OB-fold"/>
</dbReference>
<dbReference type="InterPro" id="IPR013955">
    <property type="entry name" value="Rep_factor-A_C"/>
</dbReference>
<evidence type="ECO:0000313" key="10">
    <source>
        <dbReference type="Proteomes" id="UP001632038"/>
    </source>
</evidence>
<keyword evidence="5" id="KW-0238">DNA-binding</keyword>
<name>A0ABD3BT69_9LAMI</name>
<keyword evidence="2" id="KW-0479">Metal-binding</keyword>
<comment type="caution">
    <text evidence="9">The sequence shown here is derived from an EMBL/GenBank/DDBJ whole genome shotgun (WGS) entry which is preliminary data.</text>
</comment>
<feature type="region of interest" description="Disordered" evidence="6">
    <location>
        <begin position="442"/>
        <end position="462"/>
    </location>
</feature>
<dbReference type="SUPFAM" id="SSF50249">
    <property type="entry name" value="Nucleic acid-binding proteins"/>
    <property type="match status" value="3"/>
</dbReference>
<dbReference type="PANTHER" id="PTHR47165:SF4">
    <property type="entry name" value="OS03G0429900 PROTEIN"/>
    <property type="match status" value="1"/>
</dbReference>
<dbReference type="CDD" id="cd04480">
    <property type="entry name" value="RPA1_DBD_A_like"/>
    <property type="match status" value="1"/>
</dbReference>
<accession>A0ABD3BT69</accession>
<dbReference type="Proteomes" id="UP001632038">
    <property type="component" value="Unassembled WGS sequence"/>
</dbReference>
<dbReference type="InterPro" id="IPR003871">
    <property type="entry name" value="RFA1B/D_OB_1st"/>
</dbReference>
<dbReference type="InterPro" id="IPR047192">
    <property type="entry name" value="Euk_RPA1_DBD_C"/>
</dbReference>
<evidence type="ECO:0000256" key="5">
    <source>
        <dbReference type="ARBA" id="ARBA00023125"/>
    </source>
</evidence>
<dbReference type="EMBL" id="JAVIJP010000066">
    <property type="protein sequence ID" value="KAL3620715.1"/>
    <property type="molecule type" value="Genomic_DNA"/>
</dbReference>
<keyword evidence="4" id="KW-0862">Zinc</keyword>
<dbReference type="AlphaFoldDB" id="A0ABD3BT69"/>
<feature type="region of interest" description="Disordered" evidence="6">
    <location>
        <begin position="481"/>
        <end position="527"/>
    </location>
</feature>
<feature type="domain" description="Replication factor A C-terminal" evidence="8">
    <location>
        <begin position="295"/>
        <end position="395"/>
    </location>
</feature>
<evidence type="ECO:0000256" key="6">
    <source>
        <dbReference type="SAM" id="MobiDB-lite"/>
    </source>
</evidence>
<keyword evidence="10" id="KW-1185">Reference proteome</keyword>
<evidence type="ECO:0008006" key="11">
    <source>
        <dbReference type="Google" id="ProtNLM"/>
    </source>
</evidence>
<evidence type="ECO:0000259" key="7">
    <source>
        <dbReference type="Pfam" id="PF02721"/>
    </source>
</evidence>
<dbReference type="Gene3D" id="2.40.50.140">
    <property type="entry name" value="Nucleic acid-binding proteins"/>
    <property type="match status" value="3"/>
</dbReference>
<keyword evidence="3" id="KW-0863">Zinc-finger</keyword>
<sequence>MAYSSATLFSGLNDVHSGSTTWCIKARPIRLHKQPAYLNRNEVGSMELVIHDKEGVRIHVTMKPNIYEKLTEKMEKEMQEGSVYIIKNFLVIDNTTSFRTTHHNHKLKFFRNTTMLLTDEEFPSHMYNFTTLDQLQFDNLIDEVHLADVIGRVISYQKPFDGLKAKRMDFRIQDTNNNQLSCTLWEDYIDDLLPTLETNEDNTPVIVAIQFGRLLKMTDQVKMSNSFHVTKVTVNADCDVFAEFMARLELNNGVCRRMLSNTDYNIYEDFTRGNARVRTLAYLNDFKGDGLFWIDVTIVDIQTTGEFWYSACKKCAKKLVVHLGTKICTSCAEDNPIETIRFKIEVVVVDQTGSATLLLWNKASELLIGKSAKEMKDKHVDSTDPIPHGIEDALIDRRALFEVRLDSFKIMKSAAYYTVTRCAYDDEIMAIYKQLFGGTQESTSDDHGHLTEGSSEENVGCNKKKLDKGKRKLFNELDAEAINDEDAEDDATVNEMQSENVAEKETSASTDAVQTYKKRQHVIKKEK</sequence>
<reference evidence="10" key="1">
    <citation type="journal article" date="2024" name="IScience">
        <title>Strigolactones Initiate the Formation of Haustorium-like Structures in Castilleja.</title>
        <authorList>
            <person name="Buerger M."/>
            <person name="Peterson D."/>
            <person name="Chory J."/>
        </authorList>
    </citation>
    <scope>NUCLEOTIDE SEQUENCE [LARGE SCALE GENOMIC DNA]</scope>
</reference>
<dbReference type="GO" id="GO:0008270">
    <property type="term" value="F:zinc ion binding"/>
    <property type="evidence" value="ECO:0007669"/>
    <property type="project" value="UniProtKB-KW"/>
</dbReference>
<gene>
    <name evidence="9" type="ORF">CASFOL_035627</name>
</gene>
<dbReference type="Pfam" id="PF08646">
    <property type="entry name" value="Rep_fac-A_C"/>
    <property type="match status" value="1"/>
</dbReference>
<protein>
    <recommendedName>
        <fullName evidence="11">Replication factor A C-terminal domain-containing protein</fullName>
    </recommendedName>
</protein>
<proteinExistence type="inferred from homology"/>
<evidence type="ECO:0000256" key="4">
    <source>
        <dbReference type="ARBA" id="ARBA00022833"/>
    </source>
</evidence>
<comment type="similarity">
    <text evidence="1">Belongs to the replication factor A protein 1 family.</text>
</comment>
<evidence type="ECO:0000259" key="8">
    <source>
        <dbReference type="Pfam" id="PF08646"/>
    </source>
</evidence>
<dbReference type="PANTHER" id="PTHR47165">
    <property type="entry name" value="OS03G0429900 PROTEIN"/>
    <property type="match status" value="1"/>
</dbReference>
<evidence type="ECO:0000313" key="9">
    <source>
        <dbReference type="EMBL" id="KAL3620715.1"/>
    </source>
</evidence>
<dbReference type="Pfam" id="PF02721">
    <property type="entry name" value="DUF223"/>
    <property type="match status" value="1"/>
</dbReference>